<keyword evidence="3" id="KW-1185">Reference proteome</keyword>
<dbReference type="RefSeq" id="WP_235959391.1">
    <property type="nucleotide sequence ID" value="NZ_WEGH01000002.1"/>
</dbReference>
<protein>
    <recommendedName>
        <fullName evidence="1">SCP2 domain-containing protein</fullName>
    </recommendedName>
</protein>
<dbReference type="InterPro" id="IPR003033">
    <property type="entry name" value="SCP2_sterol-bd_dom"/>
</dbReference>
<proteinExistence type="predicted"/>
<comment type="caution">
    <text evidence="2">The sequence shown here is derived from an EMBL/GenBank/DDBJ whole genome shotgun (WGS) entry which is preliminary data.</text>
</comment>
<name>A0A7K0BUV5_9ACTN</name>
<dbReference type="Proteomes" id="UP000487268">
    <property type="component" value="Unassembled WGS sequence"/>
</dbReference>
<dbReference type="SUPFAM" id="SSF55718">
    <property type="entry name" value="SCP-like"/>
    <property type="match status" value="1"/>
</dbReference>
<evidence type="ECO:0000313" key="3">
    <source>
        <dbReference type="Proteomes" id="UP000487268"/>
    </source>
</evidence>
<reference evidence="2 3" key="1">
    <citation type="submission" date="2019-10" db="EMBL/GenBank/DDBJ databases">
        <title>Actinomadura rubteroloni sp. nov. and Actinomadura macrotermitis sp. nov., isolated from the gut of fungus growing-termite Macrotermes natalensis.</title>
        <authorList>
            <person name="Benndorf R."/>
            <person name="Martin K."/>
            <person name="Kuefner M."/>
            <person name="De Beer W."/>
            <person name="Kaster A.-K."/>
            <person name="Vollmers J."/>
            <person name="Poulsen M."/>
            <person name="Beemelmanns C."/>
        </authorList>
    </citation>
    <scope>NUCLEOTIDE SEQUENCE [LARGE SCALE GENOMIC DNA]</scope>
    <source>
        <strain evidence="2 3">RB68</strain>
    </source>
</reference>
<organism evidence="2 3">
    <name type="scientific">Actinomadura macrotermitis</name>
    <dbReference type="NCBI Taxonomy" id="2585200"/>
    <lineage>
        <taxon>Bacteria</taxon>
        <taxon>Bacillati</taxon>
        <taxon>Actinomycetota</taxon>
        <taxon>Actinomycetes</taxon>
        <taxon>Streptosporangiales</taxon>
        <taxon>Thermomonosporaceae</taxon>
        <taxon>Actinomadura</taxon>
    </lineage>
</organism>
<evidence type="ECO:0000313" key="2">
    <source>
        <dbReference type="EMBL" id="MQY04969.1"/>
    </source>
</evidence>
<sequence length="181" mass="19017">MTDPTVLRETDDLPTLLAHLKGVDMTSLLEQADPADLRRLTTSISTPGELRDLLALAGDDATITAFIAKGGVEAMLDQVFGLMPTRLLPEKIGADGGTVEWHIGTPDGEKTYHLTIADGTATGTRGAADRARTTLTMSAPDLLRLCAGTLDGVAAFMTQKIKLSGDMLFGAKLASAFDTTA</sequence>
<dbReference type="AlphaFoldDB" id="A0A7K0BUV5"/>
<dbReference type="InterPro" id="IPR036527">
    <property type="entry name" value="SCP2_sterol-bd_dom_sf"/>
</dbReference>
<evidence type="ECO:0000259" key="1">
    <source>
        <dbReference type="Pfam" id="PF02036"/>
    </source>
</evidence>
<dbReference type="Gene3D" id="3.30.1050.10">
    <property type="entry name" value="SCP2 sterol-binding domain"/>
    <property type="match status" value="1"/>
</dbReference>
<feature type="domain" description="SCP2" evidence="1">
    <location>
        <begin position="96"/>
        <end position="178"/>
    </location>
</feature>
<dbReference type="Pfam" id="PF02036">
    <property type="entry name" value="SCP2"/>
    <property type="match status" value="1"/>
</dbReference>
<gene>
    <name evidence="2" type="ORF">ACRB68_30320</name>
</gene>
<dbReference type="EMBL" id="WEGH01000002">
    <property type="protein sequence ID" value="MQY04969.1"/>
    <property type="molecule type" value="Genomic_DNA"/>
</dbReference>
<accession>A0A7K0BUV5</accession>